<dbReference type="Pfam" id="PF04773">
    <property type="entry name" value="FecR"/>
    <property type="match status" value="1"/>
</dbReference>
<feature type="domain" description="FecR N-terminal" evidence="3">
    <location>
        <begin position="11"/>
        <end position="49"/>
    </location>
</feature>
<evidence type="ECO:0000259" key="2">
    <source>
        <dbReference type="Pfam" id="PF04773"/>
    </source>
</evidence>
<reference evidence="4" key="1">
    <citation type="journal article" date="2022" name="Int. J. Syst. Evol. Microbiol.">
        <title>Pseudomonas aegrilactucae sp. nov. and Pseudomonas morbosilactucae sp. nov., pathogens causing bacterial rot of lettuce in Japan.</title>
        <authorList>
            <person name="Sawada H."/>
            <person name="Fujikawa T."/>
            <person name="Satou M."/>
        </authorList>
    </citation>
    <scope>NUCLEOTIDE SEQUENCE</scope>
    <source>
        <strain evidence="4">MAFF 301350</strain>
    </source>
</reference>
<gene>
    <name evidence="4" type="ORF">KUO17_17270</name>
</gene>
<dbReference type="PANTHER" id="PTHR30273">
    <property type="entry name" value="PERIPLASMIC SIGNAL SENSOR AND SIGMA FACTOR ACTIVATOR FECR-RELATED"/>
    <property type="match status" value="1"/>
</dbReference>
<accession>A0A9Q2XKJ0</accession>
<dbReference type="GO" id="GO:0016989">
    <property type="term" value="F:sigma factor antagonist activity"/>
    <property type="evidence" value="ECO:0007669"/>
    <property type="project" value="TreeGrafter"/>
</dbReference>
<evidence type="ECO:0000256" key="1">
    <source>
        <dbReference type="SAM" id="Phobius"/>
    </source>
</evidence>
<dbReference type="InterPro" id="IPR006860">
    <property type="entry name" value="FecR"/>
</dbReference>
<dbReference type="Pfam" id="PF16220">
    <property type="entry name" value="DUF4880"/>
    <property type="match status" value="1"/>
</dbReference>
<dbReference type="EMBL" id="JAHTBI010000058">
    <property type="protein sequence ID" value="MBV6288757.1"/>
    <property type="molecule type" value="Genomic_DNA"/>
</dbReference>
<dbReference type="PIRSF" id="PIRSF018266">
    <property type="entry name" value="FecR"/>
    <property type="match status" value="1"/>
</dbReference>
<comment type="caution">
    <text evidence="4">The sequence shown here is derived from an EMBL/GenBank/DDBJ whole genome shotgun (WGS) entry which is preliminary data.</text>
</comment>
<proteinExistence type="predicted"/>
<dbReference type="PANTHER" id="PTHR30273:SF2">
    <property type="entry name" value="PROTEIN FECR"/>
    <property type="match status" value="1"/>
</dbReference>
<name>A0A9Q2XKJ0_9PSED</name>
<evidence type="ECO:0000313" key="4">
    <source>
        <dbReference type="EMBL" id="MBV6288757.1"/>
    </source>
</evidence>
<protein>
    <submittedName>
        <fullName evidence="4">FecR family protein</fullName>
    </submittedName>
</protein>
<keyword evidence="1" id="KW-0812">Transmembrane</keyword>
<keyword evidence="1" id="KW-0472">Membrane</keyword>
<dbReference type="InterPro" id="IPR012373">
    <property type="entry name" value="Ferrdict_sens_TM"/>
</dbReference>
<sequence length="320" mass="35237">MSPSSPASVRRQAAEWLVRLDHQPDATTTQAFADWLAADPLHAQAIDRLRGHLAPLHTLPALPAGKALRRAGQRRRPSRVATLALATLVGTSALLGYPYWQQGFVLADLSTGEQQWLSEHLPDGSQLELDARSAVDLQFDTTQRRVRLLRGEMLVEVAKDAQRPFYVDTPQGSIRALGTRFIVERQAQATVITMLESATQVDSAGHSQTVNAGQRLRFDGNGPGTLQQVDGTALQNAWAAHQVLAYDQPLPEVLERLARHRKGLVLFDSKVLAALRVTVMLPTDDSDRALRLLARTLPIQVRHYTPWVTVVSLTPGSIKE</sequence>
<keyword evidence="5" id="KW-1185">Reference proteome</keyword>
<keyword evidence="1" id="KW-1133">Transmembrane helix</keyword>
<feature type="transmembrane region" description="Helical" evidence="1">
    <location>
        <begin position="80"/>
        <end position="100"/>
    </location>
</feature>
<dbReference type="InterPro" id="IPR032623">
    <property type="entry name" value="FecR_N"/>
</dbReference>
<dbReference type="AlphaFoldDB" id="A0A9Q2XKJ0"/>
<evidence type="ECO:0000259" key="3">
    <source>
        <dbReference type="Pfam" id="PF16220"/>
    </source>
</evidence>
<dbReference type="RefSeq" id="WP_217976744.1">
    <property type="nucleotide sequence ID" value="NZ_JAHTBI010000058.1"/>
</dbReference>
<reference evidence="4" key="2">
    <citation type="journal article" date="2023" name="Plant Pathol.">
        <title>Dismantling and reorganizing Pseudomonas marginalis sensu#lato.</title>
        <authorList>
            <person name="Sawada H."/>
            <person name="Fujikawa T."/>
            <person name="Satou M."/>
        </authorList>
    </citation>
    <scope>NUCLEOTIDE SEQUENCE</scope>
    <source>
        <strain evidence="4">MAFF 301350</strain>
    </source>
</reference>
<dbReference type="Proteomes" id="UP001106592">
    <property type="component" value="Unassembled WGS sequence"/>
</dbReference>
<organism evidence="4 5">
    <name type="scientific">Pseudomonas aegrilactucae</name>
    <dbReference type="NCBI Taxonomy" id="2854028"/>
    <lineage>
        <taxon>Bacteria</taxon>
        <taxon>Pseudomonadati</taxon>
        <taxon>Pseudomonadota</taxon>
        <taxon>Gammaproteobacteria</taxon>
        <taxon>Pseudomonadales</taxon>
        <taxon>Pseudomonadaceae</taxon>
        <taxon>Pseudomonas</taxon>
    </lineage>
</organism>
<evidence type="ECO:0000313" key="5">
    <source>
        <dbReference type="Proteomes" id="UP001106592"/>
    </source>
</evidence>
<feature type="domain" description="FecR protein" evidence="2">
    <location>
        <begin position="108"/>
        <end position="197"/>
    </location>
</feature>